<sequence length="317" mass="35402">ATNRNAENTSPRSVVLSRQRKRRSAVLRPAAQNSKLTPGRTPPSLLPVTAAPQPPSSPVKRSVRNGEVKLKPHNHPQRQRHSWKMRALVSLGILAILTLGACGHSCLKGPDHKPVPSPEEGMAACTIYSNASCCHANFTSQLAESPVIAVDNYYWNRCGNLSAPCENYLRNIHCFYQCSPHAAHWMHANFTAAIVHVPLCQSFCDGWFDACKEDLTCVRNWMTDWTVDENGNQCKNECIPYSQMYENGTDLCLSQWGDSFTPSQTSCHCLELNETDELAYKHIIEANSEESGEKHDCQRNPPVAVEVPKNEEEEEDD</sequence>
<dbReference type="InterPro" id="IPR018143">
    <property type="entry name" value="Folate_rcpt-like"/>
</dbReference>
<dbReference type="AlphaFoldDB" id="A0AAV7SZZ7"/>
<dbReference type="GO" id="GO:0032217">
    <property type="term" value="F:riboflavin transmembrane transporter activity"/>
    <property type="evidence" value="ECO:0007669"/>
    <property type="project" value="TreeGrafter"/>
</dbReference>
<comment type="caution">
    <text evidence="7">The sequence shown here is derived from an EMBL/GenBank/DDBJ whole genome shotgun (WGS) entry which is preliminary data.</text>
</comment>
<accession>A0AAV7SZZ7</accession>
<keyword evidence="8" id="KW-1185">Reference proteome</keyword>
<name>A0AAV7SZZ7_PLEWA</name>
<keyword evidence="3" id="KW-1015">Disulfide bond</keyword>
<proteinExistence type="inferred from homology"/>
<evidence type="ECO:0000256" key="2">
    <source>
        <dbReference type="ARBA" id="ARBA00022729"/>
    </source>
</evidence>
<reference evidence="7" key="1">
    <citation type="journal article" date="2022" name="bioRxiv">
        <title>Sequencing and chromosome-scale assembly of the giantPleurodeles waltlgenome.</title>
        <authorList>
            <person name="Brown T."/>
            <person name="Elewa A."/>
            <person name="Iarovenko S."/>
            <person name="Subramanian E."/>
            <person name="Araus A.J."/>
            <person name="Petzold A."/>
            <person name="Susuki M."/>
            <person name="Suzuki K.-i.T."/>
            <person name="Hayashi T."/>
            <person name="Toyoda A."/>
            <person name="Oliveira C."/>
            <person name="Osipova E."/>
            <person name="Leigh N.D."/>
            <person name="Simon A."/>
            <person name="Yun M.H."/>
        </authorList>
    </citation>
    <scope>NUCLEOTIDE SEQUENCE</scope>
    <source>
        <strain evidence="7">20211129_DDA</strain>
        <tissue evidence="7">Liver</tissue>
    </source>
</reference>
<feature type="non-terminal residue" evidence="7">
    <location>
        <position position="1"/>
    </location>
</feature>
<evidence type="ECO:0000256" key="3">
    <source>
        <dbReference type="ARBA" id="ARBA00023157"/>
    </source>
</evidence>
<keyword evidence="5" id="KW-1133">Transmembrane helix</keyword>
<keyword evidence="2" id="KW-0732">Signal</keyword>
<dbReference type="Proteomes" id="UP001066276">
    <property type="component" value="Chromosome 4_1"/>
</dbReference>
<feature type="compositionally biased region" description="Polar residues" evidence="4">
    <location>
        <begin position="1"/>
        <end position="12"/>
    </location>
</feature>
<keyword evidence="5" id="KW-0472">Membrane</keyword>
<feature type="domain" description="Folate receptor-like" evidence="6">
    <location>
        <begin position="106"/>
        <end position="270"/>
    </location>
</feature>
<dbReference type="GO" id="GO:1902444">
    <property type="term" value="F:riboflavin binding"/>
    <property type="evidence" value="ECO:0007669"/>
    <property type="project" value="TreeGrafter"/>
</dbReference>
<keyword evidence="5" id="KW-0812">Transmembrane</keyword>
<evidence type="ECO:0000256" key="1">
    <source>
        <dbReference type="ARBA" id="ARBA00007932"/>
    </source>
</evidence>
<protein>
    <recommendedName>
        <fullName evidence="6">Folate receptor-like domain-containing protein</fullName>
    </recommendedName>
</protein>
<feature type="non-terminal residue" evidence="7">
    <location>
        <position position="317"/>
    </location>
</feature>
<feature type="region of interest" description="Disordered" evidence="4">
    <location>
        <begin position="287"/>
        <end position="317"/>
    </location>
</feature>
<dbReference type="Pfam" id="PF03024">
    <property type="entry name" value="Folate_rec"/>
    <property type="match status" value="1"/>
</dbReference>
<organism evidence="7 8">
    <name type="scientific">Pleurodeles waltl</name>
    <name type="common">Iberian ribbed newt</name>
    <dbReference type="NCBI Taxonomy" id="8319"/>
    <lineage>
        <taxon>Eukaryota</taxon>
        <taxon>Metazoa</taxon>
        <taxon>Chordata</taxon>
        <taxon>Craniata</taxon>
        <taxon>Vertebrata</taxon>
        <taxon>Euteleostomi</taxon>
        <taxon>Amphibia</taxon>
        <taxon>Batrachia</taxon>
        <taxon>Caudata</taxon>
        <taxon>Salamandroidea</taxon>
        <taxon>Salamandridae</taxon>
        <taxon>Pleurodelinae</taxon>
        <taxon>Pleurodeles</taxon>
    </lineage>
</organism>
<dbReference type="GO" id="GO:0009897">
    <property type="term" value="C:external side of plasma membrane"/>
    <property type="evidence" value="ECO:0007669"/>
    <property type="project" value="TreeGrafter"/>
</dbReference>
<dbReference type="PANTHER" id="PTHR10517:SF19">
    <property type="entry name" value="RETBINDIN"/>
    <property type="match status" value="1"/>
</dbReference>
<evidence type="ECO:0000313" key="8">
    <source>
        <dbReference type="Proteomes" id="UP001066276"/>
    </source>
</evidence>
<feature type="transmembrane region" description="Helical" evidence="5">
    <location>
        <begin position="87"/>
        <end position="107"/>
    </location>
</feature>
<dbReference type="GO" id="GO:0038023">
    <property type="term" value="F:signaling receptor activity"/>
    <property type="evidence" value="ECO:0007669"/>
    <property type="project" value="TreeGrafter"/>
</dbReference>
<evidence type="ECO:0000259" key="6">
    <source>
        <dbReference type="Pfam" id="PF03024"/>
    </source>
</evidence>
<evidence type="ECO:0000313" key="7">
    <source>
        <dbReference type="EMBL" id="KAJ1169722.1"/>
    </source>
</evidence>
<dbReference type="InterPro" id="IPR004269">
    <property type="entry name" value="Folate_rcpt"/>
</dbReference>
<evidence type="ECO:0000256" key="4">
    <source>
        <dbReference type="SAM" id="MobiDB-lite"/>
    </source>
</evidence>
<evidence type="ECO:0000256" key="5">
    <source>
        <dbReference type="SAM" id="Phobius"/>
    </source>
</evidence>
<gene>
    <name evidence="7" type="ORF">NDU88_001613</name>
</gene>
<dbReference type="PANTHER" id="PTHR10517">
    <property type="entry name" value="FOLATE RECEPTOR"/>
    <property type="match status" value="1"/>
</dbReference>
<feature type="compositionally biased region" description="Basic residues" evidence="4">
    <location>
        <begin position="71"/>
        <end position="81"/>
    </location>
</feature>
<comment type="similarity">
    <text evidence="1">Belongs to the folate receptor family.</text>
</comment>
<dbReference type="EMBL" id="JANPWB010000007">
    <property type="protein sequence ID" value="KAJ1169722.1"/>
    <property type="molecule type" value="Genomic_DNA"/>
</dbReference>
<feature type="region of interest" description="Disordered" evidence="4">
    <location>
        <begin position="1"/>
        <end position="81"/>
    </location>
</feature>